<dbReference type="GO" id="GO:0016460">
    <property type="term" value="C:myosin II complex"/>
    <property type="evidence" value="ECO:0007669"/>
    <property type="project" value="TreeGrafter"/>
</dbReference>
<keyword evidence="5" id="KW-0007">Acetylation</keyword>
<dbReference type="GO" id="GO:0005509">
    <property type="term" value="F:calcium ion binding"/>
    <property type="evidence" value="ECO:0007669"/>
    <property type="project" value="InterPro"/>
</dbReference>
<dbReference type="CDD" id="cd00051">
    <property type="entry name" value="EFh"/>
    <property type="match status" value="1"/>
</dbReference>
<name>A0A8S1NZS8_PARPR</name>
<sequence length="450" mass="52723">MIGQSKTELHQVFKSFDKDGSGYVDKQELHAIAQQLNQELSQEEIDKLMAVVDINKDNQISFDEFWNWWQFGKNGHLEKLVFMKLKLMNLLKKVNSEFTRFGISFFEKQDNNFDHHYWAINYGDQPCHLRIDSTIQYNGKGIAEALNNENKQLKGIQLTQGQYFDLTLIIRSLQPEIAKQKFQQLYNDFLQKLQKEGSSDSTEIFEFLSKCELQVSANTDSLILQFTVKHPLVQDFIETQYNPFLGQLGEDLDAQFEFNVGVKNGLKKMMKKNQIFIKYLLEGFLIEFRAKFNSSLAKKVFNLGLFLLQQAQSKKMQQKKVLSKFKQGFTFPLLFKHSKFHLQFKNMEDVDAFLKSLGLEELVEDQPNARDLLQEIIQEDEMEEFKNPEEDAYILYQFYQFGKQYLIAKGLAFALFPNAYGKFEFNFEGLADVMECIFREDAESLKNKQK</sequence>
<accession>A0A8S1NZS8</accession>
<evidence type="ECO:0000259" key="6">
    <source>
        <dbReference type="PROSITE" id="PS50222"/>
    </source>
</evidence>
<reference evidence="7" key="1">
    <citation type="submission" date="2021-01" db="EMBL/GenBank/DDBJ databases">
        <authorList>
            <consortium name="Genoscope - CEA"/>
            <person name="William W."/>
        </authorList>
    </citation>
    <scope>NUCLEOTIDE SEQUENCE</scope>
</reference>
<proteinExistence type="predicted"/>
<evidence type="ECO:0000313" key="8">
    <source>
        <dbReference type="Proteomes" id="UP000688137"/>
    </source>
</evidence>
<keyword evidence="2" id="KW-0479">Metal-binding</keyword>
<dbReference type="InterPro" id="IPR002048">
    <property type="entry name" value="EF_hand_dom"/>
</dbReference>
<evidence type="ECO:0000256" key="5">
    <source>
        <dbReference type="ARBA" id="ARBA00022990"/>
    </source>
</evidence>
<dbReference type="OMA" id="VEDQPNA"/>
<evidence type="ECO:0000313" key="7">
    <source>
        <dbReference type="EMBL" id="CAD8095295.1"/>
    </source>
</evidence>
<evidence type="ECO:0000256" key="3">
    <source>
        <dbReference type="ARBA" id="ARBA00022737"/>
    </source>
</evidence>
<keyword evidence="4" id="KW-0106">Calcium</keyword>
<evidence type="ECO:0000256" key="2">
    <source>
        <dbReference type="ARBA" id="ARBA00022723"/>
    </source>
</evidence>
<organism evidence="7 8">
    <name type="scientific">Paramecium primaurelia</name>
    <dbReference type="NCBI Taxonomy" id="5886"/>
    <lineage>
        <taxon>Eukaryota</taxon>
        <taxon>Sar</taxon>
        <taxon>Alveolata</taxon>
        <taxon>Ciliophora</taxon>
        <taxon>Intramacronucleata</taxon>
        <taxon>Oligohymenophorea</taxon>
        <taxon>Peniculida</taxon>
        <taxon>Parameciidae</taxon>
        <taxon>Paramecium</taxon>
    </lineage>
</organism>
<evidence type="ECO:0000256" key="1">
    <source>
        <dbReference type="ARBA" id="ARBA00020786"/>
    </source>
</evidence>
<dbReference type="PANTHER" id="PTHR23048">
    <property type="entry name" value="MYOSIN LIGHT CHAIN 1, 3"/>
    <property type="match status" value="1"/>
</dbReference>
<dbReference type="PROSITE" id="PS50222">
    <property type="entry name" value="EF_HAND_2"/>
    <property type="match status" value="2"/>
</dbReference>
<dbReference type="PROSITE" id="PS00018">
    <property type="entry name" value="EF_HAND_1"/>
    <property type="match status" value="2"/>
</dbReference>
<keyword evidence="3" id="KW-0677">Repeat</keyword>
<comment type="caution">
    <text evidence="7">The sequence shown here is derived from an EMBL/GenBank/DDBJ whole genome shotgun (WGS) entry which is preliminary data.</text>
</comment>
<dbReference type="Proteomes" id="UP000688137">
    <property type="component" value="Unassembled WGS sequence"/>
</dbReference>
<gene>
    <name evidence="7" type="ORF">PPRIM_AZ9-3.1.T0980101</name>
</gene>
<keyword evidence="8" id="KW-1185">Reference proteome</keyword>
<dbReference type="Pfam" id="PF13499">
    <property type="entry name" value="EF-hand_7"/>
    <property type="match status" value="1"/>
</dbReference>
<dbReference type="SMART" id="SM00054">
    <property type="entry name" value="EFh"/>
    <property type="match status" value="2"/>
</dbReference>
<protein>
    <recommendedName>
        <fullName evidence="1">Calmodulin</fullName>
    </recommendedName>
</protein>
<dbReference type="PANTHER" id="PTHR23048:SF0">
    <property type="entry name" value="CALMODULIN LIKE 3"/>
    <property type="match status" value="1"/>
</dbReference>
<dbReference type="EMBL" id="CAJJDM010000101">
    <property type="protein sequence ID" value="CAD8095295.1"/>
    <property type="molecule type" value="Genomic_DNA"/>
</dbReference>
<feature type="domain" description="EF-hand" evidence="6">
    <location>
        <begin position="4"/>
        <end position="39"/>
    </location>
</feature>
<dbReference type="AlphaFoldDB" id="A0A8S1NZS8"/>
<feature type="domain" description="EF-hand" evidence="6">
    <location>
        <begin position="40"/>
        <end position="75"/>
    </location>
</feature>
<dbReference type="InterPro" id="IPR018247">
    <property type="entry name" value="EF_Hand_1_Ca_BS"/>
</dbReference>
<dbReference type="FunFam" id="1.10.238.10:FF:000003">
    <property type="entry name" value="Calmodulin A"/>
    <property type="match status" value="1"/>
</dbReference>
<evidence type="ECO:0000256" key="4">
    <source>
        <dbReference type="ARBA" id="ARBA00022837"/>
    </source>
</evidence>
<dbReference type="InterPro" id="IPR050230">
    <property type="entry name" value="CALM/Myosin/TropC-like"/>
</dbReference>